<dbReference type="InterPro" id="IPR008928">
    <property type="entry name" value="6-hairpin_glycosidase_sf"/>
</dbReference>
<evidence type="ECO:0000256" key="1">
    <source>
        <dbReference type="ARBA" id="ARBA00022801"/>
    </source>
</evidence>
<dbReference type="Gene3D" id="1.50.10.10">
    <property type="match status" value="1"/>
</dbReference>
<comment type="caution">
    <text evidence="5">The sequence shown here is derived from an EMBL/GenBank/DDBJ whole genome shotgun (WGS) entry which is preliminary data.</text>
</comment>
<dbReference type="SUPFAM" id="SSF48208">
    <property type="entry name" value="Six-hairpin glycosidases"/>
    <property type="match status" value="1"/>
</dbReference>
<dbReference type="InterPro" id="IPR052369">
    <property type="entry name" value="UG_Glycosaminoglycan_Hydrolase"/>
</dbReference>
<feature type="binding site" evidence="4">
    <location>
        <position position="240"/>
    </location>
    <ligand>
        <name>substrate</name>
    </ligand>
</feature>
<proteinExistence type="inferred from homology"/>
<dbReference type="AlphaFoldDB" id="A0A2N5N8V9"/>
<protein>
    <submittedName>
        <fullName evidence="5">Unsaturated glucuronyl hydrolase</fullName>
    </submittedName>
</protein>
<keyword evidence="6" id="KW-1185">Reference proteome</keyword>
<feature type="binding site" evidence="4">
    <location>
        <position position="236"/>
    </location>
    <ligand>
        <name>substrate</name>
    </ligand>
</feature>
<accession>A0A2N5N8V9</accession>
<feature type="binding site" evidence="4">
    <location>
        <position position="102"/>
    </location>
    <ligand>
        <name>substrate</name>
    </ligand>
</feature>
<feature type="active site" description="Nucleophile" evidence="3">
    <location>
        <position position="102"/>
    </location>
</feature>
<feature type="binding site" evidence="4">
    <location>
        <position position="164"/>
    </location>
    <ligand>
        <name>substrate</name>
    </ligand>
</feature>
<gene>
    <name evidence="5" type="ORF">B8V81_0983</name>
</gene>
<keyword evidence="1 5" id="KW-0378">Hydrolase</keyword>
<evidence type="ECO:0000313" key="5">
    <source>
        <dbReference type="EMBL" id="PLT46759.1"/>
    </source>
</evidence>
<evidence type="ECO:0000256" key="4">
    <source>
        <dbReference type="PIRSR" id="PIRSR610905-2"/>
    </source>
</evidence>
<organism evidence="5 6">
    <name type="scientific">Paenibacillus pasadenensis</name>
    <dbReference type="NCBI Taxonomy" id="217090"/>
    <lineage>
        <taxon>Bacteria</taxon>
        <taxon>Bacillati</taxon>
        <taxon>Bacillota</taxon>
        <taxon>Bacilli</taxon>
        <taxon>Bacillales</taxon>
        <taxon>Paenibacillaceae</taxon>
        <taxon>Paenibacillus</taxon>
    </lineage>
</organism>
<comment type="similarity">
    <text evidence="2">Belongs to the glycosyl hydrolase 88 family.</text>
</comment>
<dbReference type="InterPro" id="IPR012341">
    <property type="entry name" value="6hp_glycosidase-like_sf"/>
</dbReference>
<dbReference type="PANTHER" id="PTHR36845:SF1">
    <property type="entry name" value="HYDROLASE, PUTATIVE (AFU_ORTHOLOGUE AFUA_7G05090)-RELATED"/>
    <property type="match status" value="1"/>
</dbReference>
<dbReference type="PANTHER" id="PTHR36845">
    <property type="entry name" value="HYDROLASE, PUTATIVE (AFU_ORTHOLOGUE AFUA_7G05090)-RELATED"/>
    <property type="match status" value="1"/>
</dbReference>
<evidence type="ECO:0000256" key="2">
    <source>
        <dbReference type="ARBA" id="ARBA00038358"/>
    </source>
</evidence>
<dbReference type="Proteomes" id="UP000234789">
    <property type="component" value="Unassembled WGS sequence"/>
</dbReference>
<reference evidence="5 6" key="1">
    <citation type="submission" date="2017-05" db="EMBL/GenBank/DDBJ databases">
        <title>Functional genome analysis of Paenibacillus pasadenensis strain R16: insights on endophytic life style and antifungal activity.</title>
        <authorList>
            <person name="Passera A."/>
            <person name="Marcolungo L."/>
            <person name="Casati P."/>
            <person name="Brasca M."/>
            <person name="Quaglino F."/>
            <person name="Delledonne M."/>
        </authorList>
    </citation>
    <scope>NUCLEOTIDE SEQUENCE [LARGE SCALE GENOMIC DNA]</scope>
    <source>
        <strain evidence="5 6">R16</strain>
    </source>
</reference>
<feature type="active site" description="Proton donor" evidence="3">
    <location>
        <position position="164"/>
    </location>
</feature>
<dbReference type="InterPro" id="IPR010905">
    <property type="entry name" value="Glyco_hydro_88"/>
</dbReference>
<evidence type="ECO:0000313" key="6">
    <source>
        <dbReference type="Proteomes" id="UP000234789"/>
    </source>
</evidence>
<dbReference type="GO" id="GO:0052757">
    <property type="term" value="F:chondroitin hydrolase activity"/>
    <property type="evidence" value="ECO:0007669"/>
    <property type="project" value="TreeGrafter"/>
</dbReference>
<evidence type="ECO:0000256" key="3">
    <source>
        <dbReference type="PIRSR" id="PIRSR610905-1"/>
    </source>
</evidence>
<dbReference type="Pfam" id="PF07470">
    <property type="entry name" value="Glyco_hydro_88"/>
    <property type="match status" value="1"/>
</dbReference>
<dbReference type="GO" id="GO:0000272">
    <property type="term" value="P:polysaccharide catabolic process"/>
    <property type="evidence" value="ECO:0007669"/>
    <property type="project" value="TreeGrafter"/>
</dbReference>
<dbReference type="RefSeq" id="WP_244912719.1">
    <property type="nucleotide sequence ID" value="NZ_NFEZ01000003.1"/>
</dbReference>
<name>A0A2N5N8V9_9BACL</name>
<sequence length="386" mass="43430">MGNETMADIERKAGAKWAEAAWERALAKTLRVSRRIGAEFPHASQGGSYGLEAPHWWTAGFWPGMLLLLDEGGRAPELREIAERCEERLDAVLDGYDKLDHDLGFMWVPTSVYRYKRTGAEDSRRRAFKAAQYLMGRFNLQGRYIRAWNPWFEGDDNAGLAIIDCSMNTSLLYWASRESGDPRYRHAANAHMDTVVKHFVREDGSVRHIVRFDPETGEALEALGGQGWSPESGWSRGTAWALYGLALAYHHTGREPYLNASKRVAHYFLSQLPEDGVPHWDFRAPEDTLHLRDSSAGSCAASGLLLLAGLVPPAESASYWRAGVRLLRALDERCGAWDDPAEEGLLRHGTSHYPERKHLDVPLIYGDYFFVEALARLRGADVIGWE</sequence>
<dbReference type="EMBL" id="NFEZ01000003">
    <property type="protein sequence ID" value="PLT46759.1"/>
    <property type="molecule type" value="Genomic_DNA"/>
</dbReference>